<evidence type="ECO:0000256" key="1">
    <source>
        <dbReference type="ARBA" id="ARBA00023015"/>
    </source>
</evidence>
<feature type="domain" description="Cyclic nucleotide-binding" evidence="5">
    <location>
        <begin position="31"/>
        <end position="125"/>
    </location>
</feature>
<protein>
    <submittedName>
        <fullName evidence="7">Crp/Fnr family transcriptional regulator</fullName>
    </submittedName>
</protein>
<dbReference type="GO" id="GO:0003700">
    <property type="term" value="F:DNA-binding transcription factor activity"/>
    <property type="evidence" value="ECO:0007669"/>
    <property type="project" value="InterPro"/>
</dbReference>
<evidence type="ECO:0000259" key="5">
    <source>
        <dbReference type="PROSITE" id="PS50042"/>
    </source>
</evidence>
<keyword evidence="4" id="KW-0804">Transcription</keyword>
<dbReference type="Pfam" id="PF00027">
    <property type="entry name" value="cNMP_binding"/>
    <property type="match status" value="1"/>
</dbReference>
<reference evidence="7 8" key="1">
    <citation type="submission" date="2019-07" db="EMBL/GenBank/DDBJ databases">
        <authorList>
            <person name="Kim J.K."/>
            <person name="Cheong H.-M."/>
            <person name="Choi Y."/>
            <person name="Hwang K.J."/>
            <person name="Lee S."/>
            <person name="Choi C."/>
        </authorList>
    </citation>
    <scope>NUCLEOTIDE SEQUENCE [LARGE SCALE GENOMIC DNA]</scope>
    <source>
        <strain evidence="7 8">KS 22</strain>
    </source>
</reference>
<dbReference type="SMART" id="SM00419">
    <property type="entry name" value="HTH_CRP"/>
    <property type="match status" value="1"/>
</dbReference>
<accession>A0A7G5C5M5</accession>
<dbReference type="GO" id="GO:0005829">
    <property type="term" value="C:cytosol"/>
    <property type="evidence" value="ECO:0007669"/>
    <property type="project" value="TreeGrafter"/>
</dbReference>
<proteinExistence type="predicted"/>
<dbReference type="SUPFAM" id="SSF51206">
    <property type="entry name" value="cAMP-binding domain-like"/>
    <property type="match status" value="1"/>
</dbReference>
<keyword evidence="3" id="KW-0010">Activator</keyword>
<keyword evidence="2" id="KW-0238">DNA-binding</keyword>
<feature type="domain" description="HTH crp-type" evidence="6">
    <location>
        <begin position="156"/>
        <end position="229"/>
    </location>
</feature>
<dbReference type="GO" id="GO:0003677">
    <property type="term" value="F:DNA binding"/>
    <property type="evidence" value="ECO:0007669"/>
    <property type="project" value="UniProtKB-KW"/>
</dbReference>
<name>A0A7G5C5M5_9BACL</name>
<dbReference type="PROSITE" id="PS51063">
    <property type="entry name" value="HTH_CRP_2"/>
    <property type="match status" value="1"/>
</dbReference>
<dbReference type="Proteomes" id="UP000515679">
    <property type="component" value="Chromosome"/>
</dbReference>
<dbReference type="InterPro" id="IPR018335">
    <property type="entry name" value="Tscrpt_reg_HTH_Crp-type_CS"/>
</dbReference>
<dbReference type="InterPro" id="IPR012318">
    <property type="entry name" value="HTH_CRP"/>
</dbReference>
<dbReference type="CDD" id="cd00092">
    <property type="entry name" value="HTH_CRP"/>
    <property type="match status" value="1"/>
</dbReference>
<dbReference type="SUPFAM" id="SSF46785">
    <property type="entry name" value="Winged helix' DNA-binding domain"/>
    <property type="match status" value="1"/>
</dbReference>
<keyword evidence="1" id="KW-0805">Transcription regulation</keyword>
<keyword evidence="8" id="KW-1185">Reference proteome</keyword>
<dbReference type="EMBL" id="CP041969">
    <property type="protein sequence ID" value="QMV44509.1"/>
    <property type="molecule type" value="Genomic_DNA"/>
</dbReference>
<dbReference type="PROSITE" id="PS00042">
    <property type="entry name" value="HTH_CRP_1"/>
    <property type="match status" value="1"/>
</dbReference>
<dbReference type="InterPro" id="IPR018490">
    <property type="entry name" value="cNMP-bd_dom_sf"/>
</dbReference>
<gene>
    <name evidence="7" type="ORF">FPL14_27570</name>
</gene>
<evidence type="ECO:0000313" key="7">
    <source>
        <dbReference type="EMBL" id="QMV44509.1"/>
    </source>
</evidence>
<dbReference type="Gene3D" id="2.60.120.10">
    <property type="entry name" value="Jelly Rolls"/>
    <property type="match status" value="1"/>
</dbReference>
<dbReference type="PRINTS" id="PR00034">
    <property type="entry name" value="HTHCRP"/>
</dbReference>
<sequence length="247" mass="28177">MDKEVPSMEAVRALPKACHVRNSFCFSSGNLDKLKQIMYTHKYNTDTAIFHEGDHADKLFFLHSGRVKVTKFSEEGKEYIMSLYHAGDLLGQLEPFQDPKHQFSALTVEKCEIGIIQKDDLEILLWQYGDLAIEFMNWMGYMQRLTQTRMRDLMMYGKPGALCSTLIRLSNSYGSPDKNGVHISLKLTNTELGDYIGCARESVNRMLSDLKKAGAISMHDGIITIKNLEYLQSICKCEQCPKELCRI</sequence>
<evidence type="ECO:0000256" key="2">
    <source>
        <dbReference type="ARBA" id="ARBA00023125"/>
    </source>
</evidence>
<organism evidence="7 8">
    <name type="scientific">Cohnella cholangitidis</name>
    <dbReference type="NCBI Taxonomy" id="2598458"/>
    <lineage>
        <taxon>Bacteria</taxon>
        <taxon>Bacillati</taxon>
        <taxon>Bacillota</taxon>
        <taxon>Bacilli</taxon>
        <taxon>Bacillales</taxon>
        <taxon>Paenibacillaceae</taxon>
        <taxon>Cohnella</taxon>
    </lineage>
</organism>
<dbReference type="InterPro" id="IPR036390">
    <property type="entry name" value="WH_DNA-bd_sf"/>
</dbReference>
<evidence type="ECO:0000259" key="6">
    <source>
        <dbReference type="PROSITE" id="PS51063"/>
    </source>
</evidence>
<evidence type="ECO:0000256" key="4">
    <source>
        <dbReference type="ARBA" id="ARBA00023163"/>
    </source>
</evidence>
<dbReference type="InterPro" id="IPR036388">
    <property type="entry name" value="WH-like_DNA-bd_sf"/>
</dbReference>
<dbReference type="SMART" id="SM00100">
    <property type="entry name" value="cNMP"/>
    <property type="match status" value="1"/>
</dbReference>
<dbReference type="Gene3D" id="1.10.10.10">
    <property type="entry name" value="Winged helix-like DNA-binding domain superfamily/Winged helix DNA-binding domain"/>
    <property type="match status" value="1"/>
</dbReference>
<dbReference type="PANTHER" id="PTHR24567">
    <property type="entry name" value="CRP FAMILY TRANSCRIPTIONAL REGULATORY PROTEIN"/>
    <property type="match status" value="1"/>
</dbReference>
<dbReference type="KEGG" id="cchl:FPL14_27570"/>
<dbReference type="InterPro" id="IPR050397">
    <property type="entry name" value="Env_Response_Regulators"/>
</dbReference>
<dbReference type="CDD" id="cd00038">
    <property type="entry name" value="CAP_ED"/>
    <property type="match status" value="1"/>
</dbReference>
<dbReference type="PROSITE" id="PS50042">
    <property type="entry name" value="CNMP_BINDING_3"/>
    <property type="match status" value="1"/>
</dbReference>
<dbReference type="InterPro" id="IPR014710">
    <property type="entry name" value="RmlC-like_jellyroll"/>
</dbReference>
<evidence type="ECO:0000256" key="3">
    <source>
        <dbReference type="ARBA" id="ARBA00023159"/>
    </source>
</evidence>
<dbReference type="AlphaFoldDB" id="A0A7G5C5M5"/>
<dbReference type="InterPro" id="IPR000595">
    <property type="entry name" value="cNMP-bd_dom"/>
</dbReference>
<evidence type="ECO:0000313" key="8">
    <source>
        <dbReference type="Proteomes" id="UP000515679"/>
    </source>
</evidence>
<dbReference type="Pfam" id="PF13545">
    <property type="entry name" value="HTH_Crp_2"/>
    <property type="match status" value="1"/>
</dbReference>
<dbReference type="PANTHER" id="PTHR24567:SF74">
    <property type="entry name" value="HTH-TYPE TRANSCRIPTIONAL REGULATOR ARCR"/>
    <property type="match status" value="1"/>
</dbReference>